<dbReference type="RefSeq" id="WP_132011536.1">
    <property type="nucleotide sequence ID" value="NZ_JABUHM010000025.1"/>
</dbReference>
<dbReference type="InterPro" id="IPR025355">
    <property type="entry name" value="DUF4259"/>
</dbReference>
<protein>
    <submittedName>
        <fullName evidence="1">Uncharacterized protein DUF4259</fullName>
    </submittedName>
</protein>
<accession>A0A4R2AXV9</accession>
<sequence>MGAWGTGLFDDDTTCDVRDSFIDYLDEGNTVEEATQYVLEEYLDEFDPEEDLEVMALVYIGLSAIQMEKNCLQDQVRKTAINLIEKGADLELWEDSDPKDYDERKKVLSEFKAKLINF</sequence>
<evidence type="ECO:0000313" key="1">
    <source>
        <dbReference type="EMBL" id="TCN17619.1"/>
    </source>
</evidence>
<evidence type="ECO:0000313" key="2">
    <source>
        <dbReference type="Proteomes" id="UP000295689"/>
    </source>
</evidence>
<dbReference type="Proteomes" id="UP000295689">
    <property type="component" value="Unassembled WGS sequence"/>
</dbReference>
<organism evidence="1 2">
    <name type="scientific">Mesobacillus foraminis</name>
    <dbReference type="NCBI Taxonomy" id="279826"/>
    <lineage>
        <taxon>Bacteria</taxon>
        <taxon>Bacillati</taxon>
        <taxon>Bacillota</taxon>
        <taxon>Bacilli</taxon>
        <taxon>Bacillales</taxon>
        <taxon>Bacillaceae</taxon>
        <taxon>Mesobacillus</taxon>
    </lineage>
</organism>
<dbReference type="Pfam" id="PF14078">
    <property type="entry name" value="DUF4259"/>
    <property type="match status" value="1"/>
</dbReference>
<comment type="caution">
    <text evidence="1">The sequence shown here is derived from an EMBL/GenBank/DDBJ whole genome shotgun (WGS) entry which is preliminary data.</text>
</comment>
<name>A0A4R2AXV9_9BACI</name>
<gene>
    <name evidence="1" type="ORF">EV146_12447</name>
</gene>
<dbReference type="EMBL" id="SLVV01000024">
    <property type="protein sequence ID" value="TCN17619.1"/>
    <property type="molecule type" value="Genomic_DNA"/>
</dbReference>
<dbReference type="AlphaFoldDB" id="A0A4R2AXV9"/>
<proteinExistence type="predicted"/>
<keyword evidence="2" id="KW-1185">Reference proteome</keyword>
<reference evidence="1 2" key="1">
    <citation type="journal article" date="2015" name="Stand. Genomic Sci.">
        <title>Genomic Encyclopedia of Bacterial and Archaeal Type Strains, Phase III: the genomes of soil and plant-associated and newly described type strains.</title>
        <authorList>
            <person name="Whitman W.B."/>
            <person name="Woyke T."/>
            <person name="Klenk H.P."/>
            <person name="Zhou Y."/>
            <person name="Lilburn T.G."/>
            <person name="Beck B.J."/>
            <person name="De Vos P."/>
            <person name="Vandamme P."/>
            <person name="Eisen J.A."/>
            <person name="Garrity G."/>
            <person name="Hugenholtz P."/>
            <person name="Kyrpides N.C."/>
        </authorList>
    </citation>
    <scope>NUCLEOTIDE SEQUENCE [LARGE SCALE GENOMIC DNA]</scope>
    <source>
        <strain evidence="1 2">CV53</strain>
    </source>
</reference>